<comment type="caution">
    <text evidence="1">The sequence shown here is derived from an EMBL/GenBank/DDBJ whole genome shotgun (WGS) entry which is preliminary data.</text>
</comment>
<protein>
    <submittedName>
        <fullName evidence="1">Uncharacterized protein</fullName>
    </submittedName>
</protein>
<evidence type="ECO:0000313" key="2">
    <source>
        <dbReference type="Proteomes" id="UP001630127"/>
    </source>
</evidence>
<dbReference type="Proteomes" id="UP001630127">
    <property type="component" value="Unassembled WGS sequence"/>
</dbReference>
<name>A0ABD3AQW4_9GENT</name>
<dbReference type="AlphaFoldDB" id="A0ABD3AQW4"/>
<sequence>MAVSAVFYKVTTFHGTQLVPVFNNSKVEEFMVGWGFTKSMEYAITLGYWQNAAKVFWNPNIVDVRLLQHIDRDSMVVEVSRVNYRELVMVVEREERVDCVFASIRKNLV</sequence>
<evidence type="ECO:0000313" key="1">
    <source>
        <dbReference type="EMBL" id="KAL3533609.1"/>
    </source>
</evidence>
<gene>
    <name evidence="1" type="ORF">ACH5RR_007130</name>
</gene>
<reference evidence="1 2" key="1">
    <citation type="submission" date="2024-11" db="EMBL/GenBank/DDBJ databases">
        <title>A near-complete genome assembly of Cinchona calisaya.</title>
        <authorList>
            <person name="Lian D.C."/>
            <person name="Zhao X.W."/>
            <person name="Wei L."/>
        </authorList>
    </citation>
    <scope>NUCLEOTIDE SEQUENCE [LARGE SCALE GENOMIC DNA]</scope>
    <source>
        <tissue evidence="1">Nenye</tissue>
    </source>
</reference>
<dbReference type="EMBL" id="JBJUIK010000003">
    <property type="protein sequence ID" value="KAL3533609.1"/>
    <property type="molecule type" value="Genomic_DNA"/>
</dbReference>
<organism evidence="1 2">
    <name type="scientific">Cinchona calisaya</name>
    <dbReference type="NCBI Taxonomy" id="153742"/>
    <lineage>
        <taxon>Eukaryota</taxon>
        <taxon>Viridiplantae</taxon>
        <taxon>Streptophyta</taxon>
        <taxon>Embryophyta</taxon>
        <taxon>Tracheophyta</taxon>
        <taxon>Spermatophyta</taxon>
        <taxon>Magnoliopsida</taxon>
        <taxon>eudicotyledons</taxon>
        <taxon>Gunneridae</taxon>
        <taxon>Pentapetalae</taxon>
        <taxon>asterids</taxon>
        <taxon>lamiids</taxon>
        <taxon>Gentianales</taxon>
        <taxon>Rubiaceae</taxon>
        <taxon>Cinchonoideae</taxon>
        <taxon>Cinchoneae</taxon>
        <taxon>Cinchona</taxon>
    </lineage>
</organism>
<keyword evidence="2" id="KW-1185">Reference proteome</keyword>
<accession>A0ABD3AQW4</accession>
<proteinExistence type="predicted"/>